<protein>
    <submittedName>
        <fullName evidence="2">Uncharacterized protein</fullName>
    </submittedName>
</protein>
<organism evidence="2 3">
    <name type="scientific">Tegillarca granosa</name>
    <name type="common">Malaysian cockle</name>
    <name type="synonym">Anadara granosa</name>
    <dbReference type="NCBI Taxonomy" id="220873"/>
    <lineage>
        <taxon>Eukaryota</taxon>
        <taxon>Metazoa</taxon>
        <taxon>Spiralia</taxon>
        <taxon>Lophotrochozoa</taxon>
        <taxon>Mollusca</taxon>
        <taxon>Bivalvia</taxon>
        <taxon>Autobranchia</taxon>
        <taxon>Pteriomorphia</taxon>
        <taxon>Arcoida</taxon>
        <taxon>Arcoidea</taxon>
        <taxon>Arcidae</taxon>
        <taxon>Tegillarca</taxon>
    </lineage>
</organism>
<dbReference type="EMBL" id="JARBDR010000128">
    <property type="protein sequence ID" value="KAJ8321205.1"/>
    <property type="molecule type" value="Genomic_DNA"/>
</dbReference>
<sequence>MSDRNTNRDSVGTNETSEMEETDKQNNNNTSCDKDDVKSIISEEEEYEIDYSRWKEECCLKQLYPAIYEEEYEHLRILERVAALFIFCLGVRGTQRIGPTGFRTFARRCRLNRKGITNAAIDILYIDLQRRWDHMNPERTSGLCFQGFLDACIEIARRRFYADLKYEMLNNLLDYCEANLTTRDDEMSPHGLPRLHSRRIGMSYNRPYLPRTLTAMNEETIAELYVKQSKPKQKNSVEDVEKFLRERRRLSYQATPLHYLSKKLDDSDE</sequence>
<evidence type="ECO:0000313" key="3">
    <source>
        <dbReference type="Proteomes" id="UP001217089"/>
    </source>
</evidence>
<evidence type="ECO:0000256" key="1">
    <source>
        <dbReference type="SAM" id="MobiDB-lite"/>
    </source>
</evidence>
<feature type="region of interest" description="Disordered" evidence="1">
    <location>
        <begin position="1"/>
        <end position="35"/>
    </location>
</feature>
<dbReference type="Proteomes" id="UP001217089">
    <property type="component" value="Unassembled WGS sequence"/>
</dbReference>
<keyword evidence="3" id="KW-1185">Reference proteome</keyword>
<evidence type="ECO:0000313" key="2">
    <source>
        <dbReference type="EMBL" id="KAJ8321205.1"/>
    </source>
</evidence>
<reference evidence="2 3" key="1">
    <citation type="submission" date="2022-12" db="EMBL/GenBank/DDBJ databases">
        <title>Chromosome-level genome of Tegillarca granosa.</title>
        <authorList>
            <person name="Kim J."/>
        </authorList>
    </citation>
    <scope>NUCLEOTIDE SEQUENCE [LARGE SCALE GENOMIC DNA]</scope>
    <source>
        <strain evidence="2">Teg-2019</strain>
        <tissue evidence="2">Adductor muscle</tissue>
    </source>
</reference>
<proteinExistence type="predicted"/>
<name>A0ABQ9FY97_TEGGR</name>
<comment type="caution">
    <text evidence="2">The sequence shown here is derived from an EMBL/GenBank/DDBJ whole genome shotgun (WGS) entry which is preliminary data.</text>
</comment>
<gene>
    <name evidence="2" type="ORF">KUTeg_001247</name>
</gene>
<accession>A0ABQ9FY97</accession>